<evidence type="ECO:0000313" key="9">
    <source>
        <dbReference type="EMBL" id="SNR80053.1"/>
    </source>
</evidence>
<evidence type="ECO:0000256" key="2">
    <source>
        <dbReference type="ARBA" id="ARBA00022692"/>
    </source>
</evidence>
<evidence type="ECO:0000256" key="1">
    <source>
        <dbReference type="ARBA" id="ARBA00004141"/>
    </source>
</evidence>
<evidence type="ECO:0000259" key="7">
    <source>
        <dbReference type="Pfam" id="PF04893"/>
    </source>
</evidence>
<dbReference type="Pfam" id="PF04893">
    <property type="entry name" value="Yip1"/>
    <property type="match status" value="1"/>
</dbReference>
<dbReference type="EMBL" id="FZOC01000002">
    <property type="protein sequence ID" value="SNR80053.1"/>
    <property type="molecule type" value="Genomic_DNA"/>
</dbReference>
<accession>A0A238ZB99</accession>
<keyword evidence="3 6" id="KW-1133">Transmembrane helix</keyword>
<feature type="domain" description="Yip1" evidence="7">
    <location>
        <begin position="206"/>
        <end position="375"/>
    </location>
</feature>
<evidence type="ECO:0000313" key="10">
    <source>
        <dbReference type="Proteomes" id="UP000198324"/>
    </source>
</evidence>
<dbReference type="GO" id="GO:0016020">
    <property type="term" value="C:membrane"/>
    <property type="evidence" value="ECO:0007669"/>
    <property type="project" value="UniProtKB-SubCell"/>
</dbReference>
<feature type="transmembrane region" description="Helical" evidence="6">
    <location>
        <begin position="227"/>
        <end position="251"/>
    </location>
</feature>
<evidence type="ECO:0000259" key="8">
    <source>
        <dbReference type="Pfam" id="PF13717"/>
    </source>
</evidence>
<sequence>MRILCPLCGFAREVDESKIPPRAQMATCPKCAHKFRFRVVDDLEPEAGAPGAPHAGQAAAARQGEQGLGTPVDAPADPMAAQRAAAAAAWKRLQDSRPGKSLDAPGADALRPDQDDQAQATPGPEFPASPKREGGVDTTGSFGPSSGPAPGPASEAPSSPSFGPSGAGGQSWPEPGAPKSTGSPVPFEDLPRHGFFSGLWATIRTLLTKPGEFFRAMPVADGMAKPLIFHVLLAEFMVACQYVWSLAGIGATAQYIGSPELMQMGLGASGAAPVLLLVVYPLLLVLRLMLMTGVVHLLLRLLRSGGAGAEATFRVLCYSAAPLALGIFPVLGPLVGGIWSIVLTILGLKVVHRTSMAASMFAVFVPILLLLAALVGLMQGLVQAG</sequence>
<feature type="transmembrane region" description="Helical" evidence="6">
    <location>
        <begin position="334"/>
        <end position="351"/>
    </location>
</feature>
<keyword evidence="4 6" id="KW-0472">Membrane</keyword>
<feature type="domain" description="Zinc finger/thioredoxin putative" evidence="8">
    <location>
        <begin position="1"/>
        <end position="36"/>
    </location>
</feature>
<organism evidence="9 10">
    <name type="scientific">Humidesulfovibrio mexicanus</name>
    <dbReference type="NCBI Taxonomy" id="147047"/>
    <lineage>
        <taxon>Bacteria</taxon>
        <taxon>Pseudomonadati</taxon>
        <taxon>Thermodesulfobacteriota</taxon>
        <taxon>Desulfovibrionia</taxon>
        <taxon>Desulfovibrionales</taxon>
        <taxon>Desulfovibrionaceae</taxon>
        <taxon>Humidesulfovibrio</taxon>
    </lineage>
</organism>
<name>A0A238ZB99_9BACT</name>
<dbReference type="InterPro" id="IPR006977">
    <property type="entry name" value="Yip1_dom"/>
</dbReference>
<keyword evidence="10" id="KW-1185">Reference proteome</keyword>
<protein>
    <recommendedName>
        <fullName evidence="11">Yip1 domain-containing protein</fullName>
    </recommendedName>
</protein>
<dbReference type="AlphaFoldDB" id="A0A238ZB99"/>
<reference evidence="9 10" key="1">
    <citation type="submission" date="2017-06" db="EMBL/GenBank/DDBJ databases">
        <authorList>
            <person name="Kim H.J."/>
            <person name="Triplett B.A."/>
        </authorList>
    </citation>
    <scope>NUCLEOTIDE SEQUENCE [LARGE SCALE GENOMIC DNA]</scope>
    <source>
        <strain evidence="9 10">DSM 13116</strain>
    </source>
</reference>
<proteinExistence type="predicted"/>
<evidence type="ECO:0000256" key="4">
    <source>
        <dbReference type="ARBA" id="ARBA00023136"/>
    </source>
</evidence>
<gene>
    <name evidence="9" type="ORF">SAMN04488503_1360</name>
</gene>
<evidence type="ECO:0008006" key="11">
    <source>
        <dbReference type="Google" id="ProtNLM"/>
    </source>
</evidence>
<evidence type="ECO:0000256" key="5">
    <source>
        <dbReference type="SAM" id="MobiDB-lite"/>
    </source>
</evidence>
<dbReference type="InterPro" id="IPR011723">
    <property type="entry name" value="Znf/thioredoxin_put"/>
</dbReference>
<feature type="transmembrane region" description="Helical" evidence="6">
    <location>
        <begin position="271"/>
        <end position="299"/>
    </location>
</feature>
<comment type="subcellular location">
    <subcellularLocation>
        <location evidence="1">Membrane</location>
        <topology evidence="1">Multi-pass membrane protein</topology>
    </subcellularLocation>
</comment>
<dbReference type="Proteomes" id="UP000198324">
    <property type="component" value="Unassembled WGS sequence"/>
</dbReference>
<dbReference type="OrthoDB" id="5469864at2"/>
<feature type="compositionally biased region" description="Low complexity" evidence="5">
    <location>
        <begin position="73"/>
        <end position="89"/>
    </location>
</feature>
<feature type="region of interest" description="Disordered" evidence="5">
    <location>
        <begin position="45"/>
        <end position="186"/>
    </location>
</feature>
<feature type="transmembrane region" description="Helical" evidence="6">
    <location>
        <begin position="358"/>
        <end position="382"/>
    </location>
</feature>
<dbReference type="Pfam" id="PF13717">
    <property type="entry name" value="Zn_ribbon_4"/>
    <property type="match status" value="1"/>
</dbReference>
<keyword evidence="2 6" id="KW-0812">Transmembrane</keyword>
<evidence type="ECO:0000256" key="3">
    <source>
        <dbReference type="ARBA" id="ARBA00022989"/>
    </source>
</evidence>
<feature type="compositionally biased region" description="Low complexity" evidence="5">
    <location>
        <begin position="46"/>
        <end position="65"/>
    </location>
</feature>
<evidence type="ECO:0000256" key="6">
    <source>
        <dbReference type="SAM" id="Phobius"/>
    </source>
</evidence>
<feature type="compositionally biased region" description="Low complexity" evidence="5">
    <location>
        <begin position="140"/>
        <end position="164"/>
    </location>
</feature>